<dbReference type="EMBL" id="RHLC01000011">
    <property type="protein sequence ID" value="TPP45827.1"/>
    <property type="molecule type" value="Genomic_DNA"/>
</dbReference>
<evidence type="ECO:0000313" key="4">
    <source>
        <dbReference type="Proteomes" id="UP000318447"/>
    </source>
</evidence>
<reference evidence="4" key="2">
    <citation type="submission" date="2019-02" db="EMBL/GenBank/DDBJ databases">
        <title>FDA dAtabase for Regulatory Grade micrObial Sequences (FDA-ARGOS): Supporting development and validation of Infectious Disease Dx tests.</title>
        <authorList>
            <person name="Duncan R."/>
            <person name="Fisher C."/>
            <person name="Tallon L."/>
            <person name="Sadzewicz L."/>
            <person name="Sengamalay N."/>
            <person name="Ott S."/>
            <person name="Godinez A."/>
            <person name="Nagaraj S."/>
            <person name="Vavikolanu K."/>
            <person name="Nadendla S."/>
            <person name="Aluvathingal J."/>
            <person name="Sichtig H."/>
        </authorList>
    </citation>
    <scope>NUCLEOTIDE SEQUENCE [LARGE SCALE GENOMIC DNA]</scope>
    <source>
        <strain evidence="4">FDAARGOS_361</strain>
    </source>
</reference>
<dbReference type="InterPro" id="IPR015157">
    <property type="entry name" value="TMA7"/>
</dbReference>
<dbReference type="EMBL" id="RHLD01000008">
    <property type="protein sequence ID" value="TPP43257.1"/>
    <property type="molecule type" value="Genomic_DNA"/>
</dbReference>
<sequence length="139" mass="15367">MLPPTHVYSLIIHNKTSKEMTVMVTYSNMIDNTLAQHSVVVAAGEKGVAEQRTFAWNGATFAVVITAVDVKDAQTALTAPFPGVDSPTSDYLITIGGKQKPLKQPKKERCEMAEEDIAFKQMQREQKKAEKEAIAKMKK</sequence>
<reference evidence="5" key="1">
    <citation type="submission" date="2019-02" db="EMBL/GenBank/DDBJ databases">
        <title>FDA dAtabase for Regulatory Grade micrObial Sequences (FDA-ARGOS): Supporting development and validation of Infectious Disease Dx tests.</title>
        <authorList>
            <person name="Duncan R."/>
            <person name="Fisher C."/>
            <person name="Tallon L."/>
            <person name="Sadzewicz L."/>
            <person name="Sengamalay N."/>
            <person name="Ott S."/>
            <person name="Godinez A."/>
            <person name="Nagaraj S."/>
            <person name="Vavikolanu K."/>
            <person name="Vyas G."/>
            <person name="Nadendla S."/>
            <person name="Aluvathingal J."/>
            <person name="Sichtig H."/>
        </authorList>
    </citation>
    <scope>NUCLEOTIDE SEQUENCE [LARGE SCALE GENOMIC DNA]</scope>
    <source>
        <strain evidence="5">FDAARGOS_360</strain>
    </source>
</reference>
<comment type="caution">
    <text evidence="2">The sequence shown here is derived from an EMBL/GenBank/DDBJ whole genome shotgun (WGS) entry which is preliminary data.</text>
</comment>
<evidence type="ECO:0000313" key="5">
    <source>
        <dbReference type="Proteomes" id="UP000318821"/>
    </source>
</evidence>
<dbReference type="Pfam" id="PF09072">
    <property type="entry name" value="TMA7"/>
    <property type="match status" value="1"/>
</dbReference>
<gene>
    <name evidence="2" type="ORF">CGC20_6455</name>
    <name evidence="3" type="ORF">CGC21_36090</name>
</gene>
<dbReference type="VEuPathDB" id="TriTrypDB:LDHU3_30.3700"/>
<dbReference type="VEuPathDB" id="TriTrypDB:LdBPK_302770.1"/>
<keyword evidence="1" id="KW-0175">Coiled coil</keyword>
<reference evidence="2" key="3">
    <citation type="submission" date="2019-02" db="EMBL/GenBank/DDBJ databases">
        <title>FDA dAtabase for Regulatory Grade micrObial Sequences (FDA-ARGOS): Supporting development and validation of Infectious Disease Dx tests.</title>
        <authorList>
            <person name="Duncan R."/>
            <person name="Fisher C."/>
            <person name="Tallon L.J."/>
            <person name="Sadzewicz L."/>
            <person name="Sengamalay N."/>
            <person name="Ott S."/>
            <person name="Godinez A."/>
            <person name="Nagaraj S."/>
            <person name="Nadendla S."/>
            <person name="Sichtig H."/>
        </authorList>
    </citation>
    <scope>NUCLEOTIDE SEQUENCE</scope>
    <source>
        <strain evidence="2">FDAARGOS_360</strain>
        <strain evidence="3">FDAARGOS_361</strain>
    </source>
</reference>
<organism evidence="2 5">
    <name type="scientific">Leishmania donovani</name>
    <dbReference type="NCBI Taxonomy" id="5661"/>
    <lineage>
        <taxon>Eukaryota</taxon>
        <taxon>Discoba</taxon>
        <taxon>Euglenozoa</taxon>
        <taxon>Kinetoplastea</taxon>
        <taxon>Metakinetoplastina</taxon>
        <taxon>Trypanosomatida</taxon>
        <taxon>Trypanosomatidae</taxon>
        <taxon>Leishmaniinae</taxon>
        <taxon>Leishmania</taxon>
    </lineage>
</organism>
<evidence type="ECO:0000313" key="3">
    <source>
        <dbReference type="EMBL" id="TPP45827.1"/>
    </source>
</evidence>
<proteinExistence type="predicted"/>
<evidence type="ECO:0000313" key="2">
    <source>
        <dbReference type="EMBL" id="TPP43257.1"/>
    </source>
</evidence>
<dbReference type="Proteomes" id="UP000318447">
    <property type="component" value="Unassembled WGS sequence"/>
</dbReference>
<name>A0A504XEH4_LEIDO</name>
<feature type="coiled-coil region" evidence="1">
    <location>
        <begin position="110"/>
        <end position="139"/>
    </location>
</feature>
<evidence type="ECO:0000256" key="1">
    <source>
        <dbReference type="SAM" id="Coils"/>
    </source>
</evidence>
<protein>
    <submittedName>
        <fullName evidence="2">Translation machinery associated TMA7 family protein</fullName>
    </submittedName>
</protein>
<dbReference type="VEuPathDB" id="TriTrypDB:LdCL_300033300"/>
<dbReference type="AlphaFoldDB" id="A0A504XEH4"/>
<accession>A0A504XEH4</accession>
<dbReference type="Proteomes" id="UP000318821">
    <property type="component" value="Unassembled WGS sequence"/>
</dbReference>